<dbReference type="SMART" id="SM00256">
    <property type="entry name" value="FBOX"/>
    <property type="match status" value="2"/>
</dbReference>
<evidence type="ECO:0000313" key="2">
    <source>
        <dbReference type="EMBL" id="KAA3478620.1"/>
    </source>
</evidence>
<dbReference type="AlphaFoldDB" id="A0A5B6WAL3"/>
<dbReference type="Pfam" id="PF12937">
    <property type="entry name" value="F-box-like"/>
    <property type="match status" value="2"/>
</dbReference>
<dbReference type="InterPro" id="IPR001611">
    <property type="entry name" value="Leu-rich_rpt"/>
</dbReference>
<feature type="domain" description="F-box" evidence="1">
    <location>
        <begin position="8"/>
        <end position="55"/>
    </location>
</feature>
<dbReference type="OrthoDB" id="10257471at2759"/>
<organism evidence="2 3">
    <name type="scientific">Gossypium australe</name>
    <dbReference type="NCBI Taxonomy" id="47621"/>
    <lineage>
        <taxon>Eukaryota</taxon>
        <taxon>Viridiplantae</taxon>
        <taxon>Streptophyta</taxon>
        <taxon>Embryophyta</taxon>
        <taxon>Tracheophyta</taxon>
        <taxon>Spermatophyta</taxon>
        <taxon>Magnoliopsida</taxon>
        <taxon>eudicotyledons</taxon>
        <taxon>Gunneridae</taxon>
        <taxon>Pentapetalae</taxon>
        <taxon>rosids</taxon>
        <taxon>malvids</taxon>
        <taxon>Malvales</taxon>
        <taxon>Malvaceae</taxon>
        <taxon>Malvoideae</taxon>
        <taxon>Gossypium</taxon>
    </lineage>
</organism>
<dbReference type="Gene3D" id="3.80.10.10">
    <property type="entry name" value="Ribonuclease Inhibitor"/>
    <property type="match status" value="2"/>
</dbReference>
<evidence type="ECO:0000259" key="1">
    <source>
        <dbReference type="PROSITE" id="PS50181"/>
    </source>
</evidence>
<accession>A0A5B6WAL3</accession>
<comment type="caution">
    <text evidence="2">The sequence shown here is derived from an EMBL/GenBank/DDBJ whole genome shotgun (WGS) entry which is preliminary data.</text>
</comment>
<protein>
    <submittedName>
        <fullName evidence="2">F-box protein FBW2-like</fullName>
    </submittedName>
</protein>
<dbReference type="PANTHER" id="PTHR38926">
    <property type="entry name" value="F-BOX DOMAIN CONTAINING PROTEIN, EXPRESSED"/>
    <property type="match status" value="1"/>
</dbReference>
<dbReference type="InterPro" id="IPR001810">
    <property type="entry name" value="F-box_dom"/>
</dbReference>
<dbReference type="SUPFAM" id="SSF52058">
    <property type="entry name" value="L domain-like"/>
    <property type="match status" value="1"/>
</dbReference>
<proteinExistence type="predicted"/>
<evidence type="ECO:0000313" key="3">
    <source>
        <dbReference type="Proteomes" id="UP000325315"/>
    </source>
</evidence>
<dbReference type="EMBL" id="SMMG02000004">
    <property type="protein sequence ID" value="KAA3478620.1"/>
    <property type="molecule type" value="Genomic_DNA"/>
</dbReference>
<name>A0A5B6WAL3_9ROSI</name>
<dbReference type="InterPro" id="IPR036047">
    <property type="entry name" value="F-box-like_dom_sf"/>
</dbReference>
<sequence length="630" mass="72227">MEEEQSEFRLWDQLPPDVLGLIFTNLSLQELLTVIPPVCKSWSKAVTGPYCWQDIDLDEWSCRCQPHQLDRMLRMLVTRSSGSLCNLHVSGLLNDSIFSFITENSYRGSLFNGNLDVKWHFLPFAFASAGSLQVLRLPHSKISDSMVEQTAQRLSTVTFLDLSYCPEIGSQAIEAIGKHCKLLVTLCRNMYLLDSAGKDEPEDEANAIAATMPRLKHLELGFHNISSECVLNIISSCPQLEHLDINGCLSVNRDRKFFKEKYPKLKIVGPHVEKVFKEFENLDFTIINQDFLYDDDFFQSMMDDVMEELAEGLRENDGMFDQMEEEQSEFRHWDELLPDVLGLIFSYLSLKELLKVIPCVCKSWSKAVMGPLCWQYIDLFQWSIRWQPHQLDRMLRMLVTRSSGSLRSLHIAGLQNDSNFSFITENAGSLHVLRLPRSEISSSIVEETAQRLSTITFLDLSHCPKIGAKAIEAIGKHCKFLVTLCRNMHFLDSTGKVELEDEANAIAATMPSLKHLELRCHFISTECVLNILSGCPHLEHLDIKGCLEVELDHQFLKDKFPKLKNLLELRLRNVGGPYIGYHEFIDWIYGFSYLRMWVECWLNGELKLPLSVIECAIPCPSYFLQFLLSM</sequence>
<dbReference type="Gene3D" id="1.20.1280.50">
    <property type="match status" value="2"/>
</dbReference>
<dbReference type="Proteomes" id="UP000325315">
    <property type="component" value="Unassembled WGS sequence"/>
</dbReference>
<dbReference type="SUPFAM" id="SSF81383">
    <property type="entry name" value="F-box domain"/>
    <property type="match status" value="2"/>
</dbReference>
<dbReference type="FunFam" id="1.20.1280.50:FF:000022">
    <property type="entry name" value="F-box protein FBW2"/>
    <property type="match status" value="2"/>
</dbReference>
<dbReference type="PANTHER" id="PTHR38926:SF80">
    <property type="entry name" value="F-BOX DOMAIN, LEUCINE-RICH REPEAT DOMAIN SUPERFAMILY"/>
    <property type="match status" value="1"/>
</dbReference>
<reference evidence="3" key="1">
    <citation type="journal article" date="2019" name="Plant Biotechnol. J.">
        <title>Genome sequencing of the Australian wild diploid species Gossypium australe highlights disease resistance and delayed gland morphogenesis.</title>
        <authorList>
            <person name="Cai Y."/>
            <person name="Cai X."/>
            <person name="Wang Q."/>
            <person name="Wang P."/>
            <person name="Zhang Y."/>
            <person name="Cai C."/>
            <person name="Xu Y."/>
            <person name="Wang K."/>
            <person name="Zhou Z."/>
            <person name="Wang C."/>
            <person name="Geng S."/>
            <person name="Li B."/>
            <person name="Dong Q."/>
            <person name="Hou Y."/>
            <person name="Wang H."/>
            <person name="Ai P."/>
            <person name="Liu Z."/>
            <person name="Yi F."/>
            <person name="Sun M."/>
            <person name="An G."/>
            <person name="Cheng J."/>
            <person name="Zhang Y."/>
            <person name="Shi Q."/>
            <person name="Xie Y."/>
            <person name="Shi X."/>
            <person name="Chang Y."/>
            <person name="Huang F."/>
            <person name="Chen Y."/>
            <person name="Hong S."/>
            <person name="Mi L."/>
            <person name="Sun Q."/>
            <person name="Zhang L."/>
            <person name="Zhou B."/>
            <person name="Peng R."/>
            <person name="Zhang X."/>
            <person name="Liu F."/>
        </authorList>
    </citation>
    <scope>NUCLEOTIDE SEQUENCE [LARGE SCALE GENOMIC DNA]</scope>
    <source>
        <strain evidence="3">cv. PA1801</strain>
    </source>
</reference>
<dbReference type="PROSITE" id="PS50181">
    <property type="entry name" value="FBOX"/>
    <property type="match status" value="1"/>
</dbReference>
<keyword evidence="3" id="KW-1185">Reference proteome</keyword>
<dbReference type="InterPro" id="IPR032675">
    <property type="entry name" value="LRR_dom_sf"/>
</dbReference>
<gene>
    <name evidence="2" type="ORF">EPI10_012405</name>
</gene>
<dbReference type="Pfam" id="PF13516">
    <property type="entry name" value="LRR_6"/>
    <property type="match status" value="2"/>
</dbReference>